<organism evidence="2">
    <name type="scientific">Tanacetum cinerariifolium</name>
    <name type="common">Dalmatian daisy</name>
    <name type="synonym">Chrysanthemum cinerariifolium</name>
    <dbReference type="NCBI Taxonomy" id="118510"/>
    <lineage>
        <taxon>Eukaryota</taxon>
        <taxon>Viridiplantae</taxon>
        <taxon>Streptophyta</taxon>
        <taxon>Embryophyta</taxon>
        <taxon>Tracheophyta</taxon>
        <taxon>Spermatophyta</taxon>
        <taxon>Magnoliopsida</taxon>
        <taxon>eudicotyledons</taxon>
        <taxon>Gunneridae</taxon>
        <taxon>Pentapetalae</taxon>
        <taxon>asterids</taxon>
        <taxon>campanulids</taxon>
        <taxon>Asterales</taxon>
        <taxon>Asteraceae</taxon>
        <taxon>Asteroideae</taxon>
        <taxon>Anthemideae</taxon>
        <taxon>Anthemidinae</taxon>
        <taxon>Tanacetum</taxon>
    </lineage>
</organism>
<keyword evidence="1" id="KW-0175">Coiled coil</keyword>
<gene>
    <name evidence="2" type="ORF">Tci_899614</name>
</gene>
<name>A0A699UXP8_TANCI</name>
<feature type="non-terminal residue" evidence="2">
    <location>
        <position position="182"/>
    </location>
</feature>
<accession>A0A699UXP8</accession>
<feature type="non-terminal residue" evidence="2">
    <location>
        <position position="1"/>
    </location>
</feature>
<feature type="coiled-coil region" evidence="1">
    <location>
        <begin position="21"/>
        <end position="55"/>
    </location>
</feature>
<dbReference type="AlphaFoldDB" id="A0A699UXP8"/>
<comment type="caution">
    <text evidence="2">The sequence shown here is derived from an EMBL/GenBank/DDBJ whole genome shotgun (WGS) entry which is preliminary data.</text>
</comment>
<dbReference type="EMBL" id="BKCJ011378627">
    <property type="protein sequence ID" value="GFD27645.1"/>
    <property type="molecule type" value="Genomic_DNA"/>
</dbReference>
<protein>
    <submittedName>
        <fullName evidence="2">Uncharacterized protein</fullName>
    </submittedName>
</protein>
<proteinExistence type="predicted"/>
<evidence type="ECO:0000256" key="1">
    <source>
        <dbReference type="SAM" id="Coils"/>
    </source>
</evidence>
<evidence type="ECO:0000313" key="2">
    <source>
        <dbReference type="EMBL" id="GFD27645.1"/>
    </source>
</evidence>
<sequence length="182" mass="20611">VVFTEKVNVLNLEVKLRDKVLAEYTQKLEKVEKERDELKLTLEKLQNSSKSLNSLLNSQVSDKSKAGLGYKEKIPESFVNLSGLLEKQNNRSTKGYHEVPLPLTRNYIPPKRDLTLIDEHFESESVDVSIVSSSADKTVKTVDITHKGVLSIEEPKSVMKNNFGPSIIEDWHLDDDSEDELS</sequence>
<reference evidence="2" key="1">
    <citation type="journal article" date="2019" name="Sci. Rep.">
        <title>Draft genome of Tanacetum cinerariifolium, the natural source of mosquito coil.</title>
        <authorList>
            <person name="Yamashiro T."/>
            <person name="Shiraishi A."/>
            <person name="Satake H."/>
            <person name="Nakayama K."/>
        </authorList>
    </citation>
    <scope>NUCLEOTIDE SEQUENCE</scope>
</reference>